<name>A0A2K3JU65_TRIPR</name>
<reference evidence="2 3" key="2">
    <citation type="journal article" date="2017" name="Front. Plant Sci.">
        <title>Gene Classification and Mining of Molecular Markers Useful in Red Clover (Trifolium pratense) Breeding.</title>
        <authorList>
            <person name="Istvanek J."/>
            <person name="Dluhosova J."/>
            <person name="Dluhos P."/>
            <person name="Patkova L."/>
            <person name="Nedelnik J."/>
            <person name="Repkova J."/>
        </authorList>
    </citation>
    <scope>NUCLEOTIDE SEQUENCE [LARGE SCALE GENOMIC DNA]</scope>
    <source>
        <strain evidence="3">cv. Tatra</strain>
        <tissue evidence="2">Young leaves</tissue>
    </source>
</reference>
<gene>
    <name evidence="2" type="ORF">L195_g058767</name>
</gene>
<protein>
    <recommendedName>
        <fullName evidence="1">DUF4218 domain-containing protein</fullName>
    </recommendedName>
</protein>
<proteinExistence type="predicted"/>
<evidence type="ECO:0000313" key="3">
    <source>
        <dbReference type="Proteomes" id="UP000236291"/>
    </source>
</evidence>
<dbReference type="PANTHER" id="PTHR48258">
    <property type="entry name" value="DUF4218 DOMAIN-CONTAINING PROTEIN-RELATED"/>
    <property type="match status" value="1"/>
</dbReference>
<dbReference type="EMBL" id="ASHM01124182">
    <property type="protein sequence ID" value="PNX57583.1"/>
    <property type="molecule type" value="Genomic_DNA"/>
</dbReference>
<evidence type="ECO:0000259" key="1">
    <source>
        <dbReference type="Pfam" id="PF13960"/>
    </source>
</evidence>
<evidence type="ECO:0000313" key="2">
    <source>
        <dbReference type="EMBL" id="PNX57583.1"/>
    </source>
</evidence>
<feature type="domain" description="DUF4218" evidence="1">
    <location>
        <begin position="1"/>
        <end position="30"/>
    </location>
</feature>
<sequence length="65" mass="7638">MEHIPIHLPNEAILGGPVQYRWMYPFESKCGRPSGKSEVYWLLDEEWKSAHVHVLINCDEVKPYL</sequence>
<dbReference type="Proteomes" id="UP000236291">
    <property type="component" value="Unassembled WGS sequence"/>
</dbReference>
<dbReference type="PANTHER" id="PTHR48258:SF4">
    <property type="entry name" value="DUF4216 DOMAIN-CONTAINING PROTEIN"/>
    <property type="match status" value="1"/>
</dbReference>
<organism evidence="2 3">
    <name type="scientific">Trifolium pratense</name>
    <name type="common">Red clover</name>
    <dbReference type="NCBI Taxonomy" id="57577"/>
    <lineage>
        <taxon>Eukaryota</taxon>
        <taxon>Viridiplantae</taxon>
        <taxon>Streptophyta</taxon>
        <taxon>Embryophyta</taxon>
        <taxon>Tracheophyta</taxon>
        <taxon>Spermatophyta</taxon>
        <taxon>Magnoliopsida</taxon>
        <taxon>eudicotyledons</taxon>
        <taxon>Gunneridae</taxon>
        <taxon>Pentapetalae</taxon>
        <taxon>rosids</taxon>
        <taxon>fabids</taxon>
        <taxon>Fabales</taxon>
        <taxon>Fabaceae</taxon>
        <taxon>Papilionoideae</taxon>
        <taxon>50 kb inversion clade</taxon>
        <taxon>NPAAA clade</taxon>
        <taxon>Hologalegina</taxon>
        <taxon>IRL clade</taxon>
        <taxon>Trifolieae</taxon>
        <taxon>Trifolium</taxon>
    </lineage>
</organism>
<reference evidence="2 3" key="1">
    <citation type="journal article" date="2014" name="Am. J. Bot.">
        <title>Genome assembly and annotation for red clover (Trifolium pratense; Fabaceae).</title>
        <authorList>
            <person name="Istvanek J."/>
            <person name="Jaros M."/>
            <person name="Krenek A."/>
            <person name="Repkova J."/>
        </authorList>
    </citation>
    <scope>NUCLEOTIDE SEQUENCE [LARGE SCALE GENOMIC DNA]</scope>
    <source>
        <strain evidence="3">cv. Tatra</strain>
        <tissue evidence="2">Young leaves</tissue>
    </source>
</reference>
<comment type="caution">
    <text evidence="2">The sequence shown here is derived from an EMBL/GenBank/DDBJ whole genome shotgun (WGS) entry which is preliminary data.</text>
</comment>
<dbReference type="AlphaFoldDB" id="A0A2K3JU65"/>
<accession>A0A2K3JU65</accession>
<dbReference type="InterPro" id="IPR025452">
    <property type="entry name" value="DUF4218"/>
</dbReference>
<feature type="non-terminal residue" evidence="2">
    <location>
        <position position="65"/>
    </location>
</feature>
<dbReference type="Pfam" id="PF13960">
    <property type="entry name" value="DUF4218"/>
    <property type="match status" value="1"/>
</dbReference>